<gene>
    <name evidence="1" type="ORF">CTheo_5178</name>
</gene>
<dbReference type="EMBL" id="SSOP01000108">
    <property type="protein sequence ID" value="KAB5591387.1"/>
    <property type="molecule type" value="Genomic_DNA"/>
</dbReference>
<protein>
    <submittedName>
        <fullName evidence="1">Uncharacterized protein</fullName>
    </submittedName>
</protein>
<evidence type="ECO:0000313" key="1">
    <source>
        <dbReference type="EMBL" id="KAB5591387.1"/>
    </source>
</evidence>
<comment type="caution">
    <text evidence="1">The sequence shown here is derived from an EMBL/GenBank/DDBJ whole genome shotgun (WGS) entry which is preliminary data.</text>
</comment>
<accession>A0A5N5QJB6</accession>
<dbReference type="AlphaFoldDB" id="A0A5N5QJB6"/>
<keyword evidence="2" id="KW-1185">Reference proteome</keyword>
<organism evidence="1 2">
    <name type="scientific">Ceratobasidium theobromae</name>
    <dbReference type="NCBI Taxonomy" id="1582974"/>
    <lineage>
        <taxon>Eukaryota</taxon>
        <taxon>Fungi</taxon>
        <taxon>Dikarya</taxon>
        <taxon>Basidiomycota</taxon>
        <taxon>Agaricomycotina</taxon>
        <taxon>Agaricomycetes</taxon>
        <taxon>Cantharellales</taxon>
        <taxon>Ceratobasidiaceae</taxon>
        <taxon>Ceratobasidium</taxon>
    </lineage>
</organism>
<sequence length="442" mass="49776">MLKSGVARRALALLDILRLTFSFVLLGLLGPTAQSNYAYRLAQVSRSFFEAAIGSYGPGAYKGLDMNARIDAMVLFMQVDLENFDPATWTENQMSRLHFYGKFIKKLSLCANDGPHTLQDDQLMYMLESPLGRSGDQQVPKATIIRTSLITMRYEPMSTNKELAFPQLPISDSLLDLQVTSVWVNNDTLDWASRLPLVIPRAHGRLAYESAKPTRLYLFDNLTVLHIGWDRRVVSLLENCRFPNLIEICLDIHGNLFGRFNGPELHSLASAISQHGPKIKILDIRSHPCRDDELAQFLGKFQTLELSTLGLRMGLRTGTIKFLDLNEIIVGYWPRLTHLAWGLRLSLQEVAEVIACYPHLTSFTFRTMCGPWIKPVGVAPLASTAPLSLNCYFVDRQLMDAEEVSGWLKDIRSGVQYEIYTEHEQHGRKLPMGCGVAPGSWT</sequence>
<name>A0A5N5QJB6_9AGAM</name>
<evidence type="ECO:0000313" key="2">
    <source>
        <dbReference type="Proteomes" id="UP000383932"/>
    </source>
</evidence>
<dbReference type="Proteomes" id="UP000383932">
    <property type="component" value="Unassembled WGS sequence"/>
</dbReference>
<reference evidence="1 2" key="1">
    <citation type="journal article" date="2019" name="Fungal Biol. Biotechnol.">
        <title>Draft genome sequence of fastidious pathogen Ceratobasidium theobromae, which causes vascular-streak dieback in Theobroma cacao.</title>
        <authorList>
            <person name="Ali S.S."/>
            <person name="Asman A."/>
            <person name="Shao J."/>
            <person name="Firmansyah A.P."/>
            <person name="Susilo A.W."/>
            <person name="Rosmana A."/>
            <person name="McMahon P."/>
            <person name="Junaid M."/>
            <person name="Guest D."/>
            <person name="Kheng T.Y."/>
            <person name="Meinhardt L.W."/>
            <person name="Bailey B.A."/>
        </authorList>
    </citation>
    <scope>NUCLEOTIDE SEQUENCE [LARGE SCALE GENOMIC DNA]</scope>
    <source>
        <strain evidence="1 2">CT2</strain>
    </source>
</reference>
<proteinExistence type="predicted"/>
<dbReference type="SUPFAM" id="SSF52047">
    <property type="entry name" value="RNI-like"/>
    <property type="match status" value="1"/>
</dbReference>